<dbReference type="GO" id="GO:0045202">
    <property type="term" value="C:synapse"/>
    <property type="evidence" value="ECO:0007669"/>
    <property type="project" value="GOC"/>
</dbReference>
<comment type="catalytic activity">
    <reaction evidence="17">
        <text>Ca(2+)(in) = Ca(2+)(out)</text>
        <dbReference type="Rhea" id="RHEA:29671"/>
        <dbReference type="ChEBI" id="CHEBI:29108"/>
    </reaction>
</comment>
<dbReference type="FunFam" id="1.10.287.70:FF:000059">
    <property type="entry name" value="Voltage-dependent N-type calcium channel subunit alpha"/>
    <property type="match status" value="1"/>
</dbReference>
<feature type="transmembrane region" description="Helical" evidence="21">
    <location>
        <begin position="1465"/>
        <end position="1490"/>
    </location>
</feature>
<feature type="transmembrane region" description="Helical" evidence="21">
    <location>
        <begin position="290"/>
        <end position="311"/>
    </location>
</feature>
<dbReference type="FunFam" id="1.20.120.350:FF:000001">
    <property type="entry name" value="Voltage-dependent L-type calcium channel subunit alpha"/>
    <property type="match status" value="1"/>
</dbReference>
<dbReference type="InterPro" id="IPR014873">
    <property type="entry name" value="VDCC_a1su_IQ"/>
</dbReference>
<organism evidence="23 24">
    <name type="scientific">Calidris pygmaea</name>
    <name type="common">Spoon-billed sandpiper</name>
    <dbReference type="NCBI Taxonomy" id="425635"/>
    <lineage>
        <taxon>Eukaryota</taxon>
        <taxon>Metazoa</taxon>
        <taxon>Chordata</taxon>
        <taxon>Craniata</taxon>
        <taxon>Vertebrata</taxon>
        <taxon>Euteleostomi</taxon>
        <taxon>Archelosauria</taxon>
        <taxon>Archosauria</taxon>
        <taxon>Dinosauria</taxon>
        <taxon>Saurischia</taxon>
        <taxon>Theropoda</taxon>
        <taxon>Coelurosauria</taxon>
        <taxon>Aves</taxon>
        <taxon>Neognathae</taxon>
        <taxon>Neoaves</taxon>
        <taxon>Charadriiformes</taxon>
        <taxon>Scolopacidae</taxon>
        <taxon>Calidris</taxon>
    </lineage>
</organism>
<feature type="transmembrane region" description="Helical" evidence="21">
    <location>
        <begin position="88"/>
        <end position="109"/>
    </location>
</feature>
<keyword evidence="12" id="KW-0406">Ion transport</keyword>
<evidence type="ECO:0000256" key="8">
    <source>
        <dbReference type="ARBA" id="ARBA00022737"/>
    </source>
</evidence>
<dbReference type="Pfam" id="PF00520">
    <property type="entry name" value="Ion_trans"/>
    <property type="match status" value="4"/>
</dbReference>
<keyword evidence="3" id="KW-0597">Phosphoprotein</keyword>
<evidence type="ECO:0000256" key="11">
    <source>
        <dbReference type="ARBA" id="ARBA00022989"/>
    </source>
</evidence>
<dbReference type="InterPro" id="IPR005449">
    <property type="entry name" value="VDCC_R_a1su"/>
</dbReference>
<dbReference type="InterPro" id="IPR002048">
    <property type="entry name" value="EF_hand_dom"/>
</dbReference>
<keyword evidence="15" id="KW-0325">Glycoprotein</keyword>
<feature type="transmembrane region" description="Helical" evidence="21">
    <location>
        <begin position="1089"/>
        <end position="1106"/>
    </location>
</feature>
<evidence type="ECO:0000256" key="10">
    <source>
        <dbReference type="ARBA" id="ARBA00022882"/>
    </source>
</evidence>
<feature type="region of interest" description="Disordered" evidence="20">
    <location>
        <begin position="409"/>
        <end position="429"/>
    </location>
</feature>
<feature type="transmembrane region" description="Helical" evidence="21">
    <location>
        <begin position="488"/>
        <end position="506"/>
    </location>
</feature>
<evidence type="ECO:0000256" key="15">
    <source>
        <dbReference type="ARBA" id="ARBA00023180"/>
    </source>
</evidence>
<evidence type="ECO:0000256" key="14">
    <source>
        <dbReference type="ARBA" id="ARBA00023157"/>
    </source>
</evidence>
<feature type="transmembrane region" description="Helical" evidence="21">
    <location>
        <begin position="163"/>
        <end position="183"/>
    </location>
</feature>
<feature type="transmembrane region" description="Helical" evidence="21">
    <location>
        <begin position="130"/>
        <end position="151"/>
    </location>
</feature>
<dbReference type="GO" id="GO:0008331">
    <property type="term" value="F:high voltage-gated calcium channel activity"/>
    <property type="evidence" value="ECO:0007669"/>
    <property type="project" value="TreeGrafter"/>
</dbReference>
<feature type="compositionally biased region" description="Basic and acidic residues" evidence="20">
    <location>
        <begin position="804"/>
        <end position="813"/>
    </location>
</feature>
<dbReference type="PROSITE" id="PS50222">
    <property type="entry name" value="EF_HAND_2"/>
    <property type="match status" value="1"/>
</dbReference>
<keyword evidence="7 18" id="KW-0479">Metal-binding</keyword>
<proteinExistence type="inferred from homology"/>
<evidence type="ECO:0000256" key="4">
    <source>
        <dbReference type="ARBA" id="ARBA00022568"/>
    </source>
</evidence>
<keyword evidence="11 21" id="KW-1133">Transmembrane helix</keyword>
<dbReference type="PRINTS" id="PR01633">
    <property type="entry name" value="RVDCCALPHA1"/>
</dbReference>
<keyword evidence="4 19" id="KW-0109">Calcium transport</keyword>
<evidence type="ECO:0000313" key="23">
    <source>
        <dbReference type="Ensembl" id="ENSCPGP00000019306.1"/>
    </source>
</evidence>
<dbReference type="GO" id="GO:0007268">
    <property type="term" value="P:chemical synaptic transmission"/>
    <property type="evidence" value="ECO:0007669"/>
    <property type="project" value="TreeGrafter"/>
</dbReference>
<evidence type="ECO:0000256" key="17">
    <source>
        <dbReference type="ARBA" id="ARBA00036634"/>
    </source>
</evidence>
<evidence type="ECO:0000259" key="22">
    <source>
        <dbReference type="PROSITE" id="PS50222"/>
    </source>
</evidence>
<comment type="function">
    <text evidence="19">Voltage-sensitive calcium channels (VSCC) mediate the entry of calcium ions into excitable cells and are also involved in a variety of calcium-dependent processes, including muscle contraction, hormone or neurotransmitter release, gene expression, cell motility, cell division and cell death. The isoform alpha-1E gives rise to R-type calcium currents.</text>
</comment>
<feature type="binding site" evidence="18">
    <location>
        <position position="304"/>
    </location>
    <ligand>
        <name>Ca(2+)</name>
        <dbReference type="ChEBI" id="CHEBI:29108"/>
    </ligand>
</feature>
<dbReference type="Gene3D" id="6.10.250.2500">
    <property type="match status" value="1"/>
</dbReference>
<dbReference type="Gene3D" id="1.20.120.350">
    <property type="entry name" value="Voltage-gated potassium channels. Chain C"/>
    <property type="match status" value="4"/>
</dbReference>
<protein>
    <recommendedName>
        <fullName evidence="19">Voltage-dependent R-type calcium channel subunit alpha</fullName>
    </recommendedName>
</protein>
<dbReference type="InterPro" id="IPR002077">
    <property type="entry name" value="VDCCAlpha1"/>
</dbReference>
<evidence type="ECO:0000256" key="18">
    <source>
        <dbReference type="PIRSR" id="PIRSR602077-1"/>
    </source>
</evidence>
<evidence type="ECO:0000256" key="20">
    <source>
        <dbReference type="SAM" id="MobiDB-lite"/>
    </source>
</evidence>
<dbReference type="Proteomes" id="UP000694419">
    <property type="component" value="Unplaced"/>
</dbReference>
<evidence type="ECO:0000256" key="13">
    <source>
        <dbReference type="ARBA" id="ARBA00023136"/>
    </source>
</evidence>
<dbReference type="GO" id="GO:0005891">
    <property type="term" value="C:voltage-gated calcium channel complex"/>
    <property type="evidence" value="ECO:0007669"/>
    <property type="project" value="InterPro"/>
</dbReference>
<dbReference type="FunFam" id="1.10.287.70:FF:000023">
    <property type="entry name" value="Voltage-dependent R-type calcium channel subunit alpha"/>
    <property type="match status" value="1"/>
</dbReference>
<evidence type="ECO:0000313" key="24">
    <source>
        <dbReference type="Proteomes" id="UP000694419"/>
    </source>
</evidence>
<keyword evidence="16" id="KW-0407">Ion channel</keyword>
<feature type="compositionally biased region" description="Basic residues" evidence="20">
    <location>
        <begin position="873"/>
        <end position="885"/>
    </location>
</feature>
<feature type="binding site" evidence="18">
    <location>
        <position position="1233"/>
    </location>
    <ligand>
        <name>Ca(2+)</name>
        <dbReference type="ChEBI" id="CHEBI:29108"/>
    </ligand>
</feature>
<feature type="transmembrane region" description="Helical" evidence="21">
    <location>
        <begin position="1343"/>
        <end position="1361"/>
    </location>
</feature>
<dbReference type="Ensembl" id="ENSCPGT00000021131.1">
    <property type="protein sequence ID" value="ENSCPGP00000019306.1"/>
    <property type="gene ID" value="ENSCPGG00000009345.1"/>
</dbReference>
<dbReference type="InterPro" id="IPR005821">
    <property type="entry name" value="Ion_trans_dom"/>
</dbReference>
<feature type="transmembrane region" description="Helical" evidence="21">
    <location>
        <begin position="1262"/>
        <end position="1287"/>
    </location>
</feature>
<dbReference type="InterPro" id="IPR027359">
    <property type="entry name" value="Volt_channel_dom_sf"/>
</dbReference>
<dbReference type="PANTHER" id="PTHR45628:SF5">
    <property type="entry name" value="VOLTAGE-DEPENDENT R-TYPE CALCIUM CHANNEL SUBUNIT ALPHA-1E"/>
    <property type="match status" value="1"/>
</dbReference>
<dbReference type="FunFam" id="1.20.120.350:FF:000015">
    <property type="entry name" value="Voltage-dependent N-type calcium channel subunit alpha"/>
    <property type="match status" value="1"/>
</dbReference>
<evidence type="ECO:0000256" key="2">
    <source>
        <dbReference type="ARBA" id="ARBA00022448"/>
    </source>
</evidence>
<feature type="compositionally biased region" description="Basic and acidic residues" evidence="20">
    <location>
        <begin position="829"/>
        <end position="847"/>
    </location>
</feature>
<feature type="transmembrane region" description="Helical" evidence="21">
    <location>
        <begin position="1557"/>
        <end position="1581"/>
    </location>
</feature>
<feature type="transmembrane region" description="Helical" evidence="21">
    <location>
        <begin position="1015"/>
        <end position="1036"/>
    </location>
</feature>
<reference evidence="23" key="2">
    <citation type="submission" date="2025-09" db="UniProtKB">
        <authorList>
            <consortium name="Ensembl"/>
        </authorList>
    </citation>
    <scope>IDENTIFICATION</scope>
</reference>
<evidence type="ECO:0000256" key="7">
    <source>
        <dbReference type="ARBA" id="ARBA00022723"/>
    </source>
</evidence>
<evidence type="ECO:0000256" key="9">
    <source>
        <dbReference type="ARBA" id="ARBA00022837"/>
    </source>
</evidence>
<keyword evidence="8" id="KW-0677">Repeat</keyword>
<dbReference type="SMART" id="SM01062">
    <property type="entry name" value="Ca_chan_IQ"/>
    <property type="match status" value="1"/>
</dbReference>
<evidence type="ECO:0000256" key="19">
    <source>
        <dbReference type="RuleBase" id="RU003808"/>
    </source>
</evidence>
<feature type="domain" description="EF-hand" evidence="22">
    <location>
        <begin position="1597"/>
        <end position="1632"/>
    </location>
</feature>
<reference evidence="23" key="1">
    <citation type="submission" date="2025-08" db="UniProtKB">
        <authorList>
            <consortium name="Ensembl"/>
        </authorList>
    </citation>
    <scope>IDENTIFICATION</scope>
</reference>
<feature type="region of interest" description="Disordered" evidence="20">
    <location>
        <begin position="1"/>
        <end position="41"/>
    </location>
</feature>
<dbReference type="Gene3D" id="1.10.238.10">
    <property type="entry name" value="EF-hand"/>
    <property type="match status" value="1"/>
</dbReference>
<comment type="similarity">
    <text evidence="19">Belongs to the calcium channel alpha-1 subunit (TC 1.A.1.11) family.</text>
</comment>
<dbReference type="FunFam" id="1.20.120.350:FF:000013">
    <property type="entry name" value="Voltage-dependent N-type calcium channel subunit alpha"/>
    <property type="match status" value="1"/>
</dbReference>
<evidence type="ECO:0000256" key="1">
    <source>
        <dbReference type="ARBA" id="ARBA00004141"/>
    </source>
</evidence>
<dbReference type="Gene3D" id="1.10.287.70">
    <property type="match status" value="4"/>
</dbReference>
<dbReference type="FunFam" id="1.10.287.70:FF:000026">
    <property type="entry name" value="Voltage-dependent R-type calcium channel subunit alpha"/>
    <property type="match status" value="1"/>
</dbReference>
<keyword evidence="14" id="KW-1015">Disulfide bond</keyword>
<evidence type="ECO:0000256" key="6">
    <source>
        <dbReference type="ARBA" id="ARBA00022692"/>
    </source>
</evidence>
<dbReference type="GO" id="GO:0005509">
    <property type="term" value="F:calcium ion binding"/>
    <property type="evidence" value="ECO:0007669"/>
    <property type="project" value="InterPro"/>
</dbReference>
<evidence type="ECO:0000256" key="16">
    <source>
        <dbReference type="ARBA" id="ARBA00023303"/>
    </source>
</evidence>
<feature type="transmembrane region" description="Helical" evidence="21">
    <location>
        <begin position="323"/>
        <end position="345"/>
    </location>
</feature>
<keyword evidence="13 21" id="KW-0472">Membrane</keyword>
<name>A0A8C3K8L6_9CHAR</name>
<dbReference type="InterPro" id="IPR050599">
    <property type="entry name" value="VDCC_alpha-1_subunit"/>
</dbReference>
<dbReference type="GO" id="GO:0098703">
    <property type="term" value="P:calcium ion import across plasma membrane"/>
    <property type="evidence" value="ECO:0007669"/>
    <property type="project" value="TreeGrafter"/>
</dbReference>
<dbReference type="Pfam" id="PF16905">
    <property type="entry name" value="GPHH"/>
    <property type="match status" value="1"/>
</dbReference>
<feature type="transmembrane region" description="Helical" evidence="21">
    <location>
        <begin position="462"/>
        <end position="482"/>
    </location>
</feature>
<dbReference type="FunFam" id="1.20.120.350:FF:000011">
    <property type="entry name" value="Voltage-dependent N-type calcium channel subunit alpha"/>
    <property type="match status" value="1"/>
</dbReference>
<keyword evidence="2" id="KW-0813">Transport</keyword>
<keyword evidence="6 21" id="KW-0812">Transmembrane</keyword>
<feature type="binding site" evidence="18">
    <location>
        <position position="642"/>
    </location>
    <ligand>
        <name>Ca(2+)</name>
        <dbReference type="ChEBI" id="CHEBI:29108"/>
    </ligand>
</feature>
<keyword evidence="10 19" id="KW-0851">Voltage-gated channel</keyword>
<dbReference type="Pfam" id="PF08763">
    <property type="entry name" value="Ca_chan_IQ"/>
    <property type="match status" value="1"/>
</dbReference>
<evidence type="ECO:0000256" key="5">
    <source>
        <dbReference type="ARBA" id="ARBA00022673"/>
    </source>
</evidence>
<dbReference type="PRINTS" id="PR00167">
    <property type="entry name" value="CACHANNEL"/>
</dbReference>
<dbReference type="GO" id="GO:0043025">
    <property type="term" value="C:neuronal cell body"/>
    <property type="evidence" value="ECO:0007669"/>
    <property type="project" value="TreeGrafter"/>
</dbReference>
<evidence type="ECO:0000256" key="12">
    <source>
        <dbReference type="ARBA" id="ARBA00023065"/>
    </source>
</evidence>
<evidence type="ECO:0000256" key="21">
    <source>
        <dbReference type="SAM" id="Phobius"/>
    </source>
</evidence>
<feature type="transmembrane region" description="Helical" evidence="21">
    <location>
        <begin position="222"/>
        <end position="244"/>
    </location>
</feature>
<feature type="transmembrane region" description="Helical" evidence="21">
    <location>
        <begin position="666"/>
        <end position="688"/>
    </location>
</feature>
<feature type="transmembrane region" description="Helical" evidence="21">
    <location>
        <begin position="1150"/>
        <end position="1172"/>
    </location>
</feature>
<keyword evidence="24" id="KW-1185">Reference proteome</keyword>
<feature type="transmembrane region" description="Helical" evidence="21">
    <location>
        <begin position="1373"/>
        <end position="1396"/>
    </location>
</feature>
<comment type="subcellular location">
    <subcellularLocation>
        <location evidence="1 19">Membrane</location>
        <topology evidence="1 19">Multi-pass membrane protein</topology>
    </subcellularLocation>
</comment>
<dbReference type="SUPFAM" id="SSF81324">
    <property type="entry name" value="Voltage-gated potassium channels"/>
    <property type="match status" value="4"/>
</dbReference>
<feature type="transmembrane region" description="Helical" evidence="21">
    <location>
        <begin position="588"/>
        <end position="610"/>
    </location>
</feature>
<feature type="region of interest" description="Disordered" evidence="20">
    <location>
        <begin position="804"/>
        <end position="921"/>
    </location>
</feature>
<keyword evidence="5 19" id="KW-0107">Calcium channel</keyword>
<keyword evidence="9 18" id="KW-0106">Calcium</keyword>
<feature type="transmembrane region" description="Helical" evidence="21">
    <location>
        <begin position="1402"/>
        <end position="1420"/>
    </location>
</feature>
<accession>A0A8C3K8L6</accession>
<dbReference type="InterPro" id="IPR031649">
    <property type="entry name" value="GPHH_dom"/>
</dbReference>
<sequence>MARFGEAVAGRLGSGDGGSDQNRSRQGPPAPAGGTPGGFKQTKAQRARTMALYNPIPVRQNCFTVNRSLFLFGEENIVRKYAKKLIDWPYPFCYMILATIIANCIVLALEQHLPEDDKTPMSRRLEKTEPYFIGIFCFEAGIKIVALGFVFHKGSYLRNGWNVMDFIVVLSGILATAGTHFNTHVDLRTLRAVRVLRPLKLVSGIPSLQIVLKSIMKAMVPLLQIGLLLFFAILMFAIIGLEFYSGKLHRACELEELDPPHPCGVQGCPPGYECREWIGPNDGITQFDNILFAVLTVFQCITMEGWTTVLYNTNDALGATWNWLYFIPLIIIGSFFVLNLVLGVLSGEFAKERERVENRRAFMKLRRQQQIERELNGYRAWIDKAGKVRPPTPLSLPFPVLRRATIKRNRTDHPTSSPHSFPLGNPMSHSGLKGARVDGASYLRHKERLLRISVRHMVKSQVFYWIVLSLVALNTACVAIVHHNQPAWLTHFLYYAEFLFLGLFLLEMSLKMYGMGPRLYFHSSFNCFDCGVTVGSIFEVVWAIFRPGTSFGISVLRALRLLRIFKITKYWASLRNLVVSLMSSMKSIISLLFLLFLFIVVFALLGMQLFGGRFNFIDGTPSANFDTFPAAIMTVFQILTGEDWNEVMYNGIRSQGGVRSGMWSSIYFIVLTLFGNYTLLNVFLAIAVDNLANAQELTKVHFSCSFFLSCWCEKSEGWGQRERLWEVGVQDADCAAVPRCRRERRRRHHMSVWEQRTSQLRRHMQMSSQEGINKDEPHLINPHASIFRRKKPGDGVTLEKCAEEQGGKVERPPGEGPEQPAPGANPGSGEDRRSPSPRAKRDKDSWHQKSCHGNCEQGEQEGAGGSIEDRARMRQSQRRSRHRRARMEGKESAGALGSRSASQELGLEEASPTEGTQDGDRHGDVAAAEALIQGEAEESEEPIRLVPREGILQFPQLLVLSPYLLAPLLLPHPSRRTNGVPAGEAELVGTAEEGSGLTGGGLSPRRVRRACHYIVNLRYFEMCILLVIAASSIALAAEDPVLTNSDRNKVLRYFDYVFTGVFTFEMVIKMIDQGLILQDGSYFRDLWNILDFIVVVGALVAFALATNKGRDIKTIKSLRVLRVLRPLKTIKRLPKLKAVFDCVVTSLKNVFNILIVYKLFMFIFAVIAVQLFKGKFFYCTDSSKDTEKDCIGNYVDHEKNKMEVKCREWKRHEFHYDNIIWALLTLFTVSTGEGWPQVLQHSVDVTEEDRGPSRSNRMEMSIFYVVYFVVFPFFFVNIFVALIIITFQEQGDKMMEECSLEKNERACIDFAISAKPLTRYMPQNRHTFQYRVWHFVVSPSFEYTIMAMIALNTVVLMMKYYSAPYTYELALKYLNIAFTMVFSLECVLKIIAFGFLNYFRDTWNIFDFITVIGSITEIILTDTKVNSFNMSFLKLFRAARLIKLLRQGYTIRILLWTFVQSFKALPYVCLLIAMLFFIYAIIGMQVFGNIKLDEESHINRHNNFRSFLGSLMLLFRSATGEAWQEIMLSCLEGKGCEPDTTATSGQNENERCGTDLAYVYFVSFIFFCSFLMLNLFVAVIMDNFEYLTRDSSILGPHHLDEFVRIWAEYDRAACGRIHYTEMYEMLTLMSPPLGLGKRCPSKVAYKRLVLMNMPVAEDMTVHFTSTLMALIRTALDIKIAKGKVSGGERGQSQEDFRVTSTHPLGRVAQHHSQIEVGPSDLTVGKIYAAMMIMDYYKQSKAKKQRQQLEEQVRLSELTRWVGWGCSEDPHCFLPCPNQICSQLHEMQLRDEAGSTEWGLVATRRAYLHPQCLTVKMSMPPPSQALEAWLVKHWMFICISYRLSSFLSSIQKNAPMFQRMEPSSLPQEIISNAKALPYLQQDTLSGL</sequence>
<dbReference type="PANTHER" id="PTHR45628">
    <property type="entry name" value="VOLTAGE-DEPENDENT CALCIUM CHANNEL TYPE A SUBUNIT ALPHA-1"/>
    <property type="match status" value="1"/>
</dbReference>
<feature type="compositionally biased region" description="Low complexity" evidence="20">
    <location>
        <begin position="816"/>
        <end position="827"/>
    </location>
</feature>
<evidence type="ECO:0000256" key="3">
    <source>
        <dbReference type="ARBA" id="ARBA00022553"/>
    </source>
</evidence>